<dbReference type="Gene3D" id="2.120.10.70">
    <property type="entry name" value="Fucose-specific lectin"/>
    <property type="match status" value="1"/>
</dbReference>
<dbReference type="OrthoDB" id="9815928at2"/>
<evidence type="ECO:0008006" key="3">
    <source>
        <dbReference type="Google" id="ProtNLM"/>
    </source>
</evidence>
<organism evidence="1 2">
    <name type="scientific">Kribbella albertanoniae</name>
    <dbReference type="NCBI Taxonomy" id="1266829"/>
    <lineage>
        <taxon>Bacteria</taxon>
        <taxon>Bacillati</taxon>
        <taxon>Actinomycetota</taxon>
        <taxon>Actinomycetes</taxon>
        <taxon>Propionibacteriales</taxon>
        <taxon>Kribbellaceae</taxon>
        <taxon>Kribbella</taxon>
    </lineage>
</organism>
<protein>
    <recommendedName>
        <fullName evidence="3">WD40 repeat domain-containing protein</fullName>
    </recommendedName>
</protein>
<proteinExistence type="predicted"/>
<reference evidence="1 2" key="1">
    <citation type="submission" date="2019-03" db="EMBL/GenBank/DDBJ databases">
        <title>Draft genome sequences of novel Actinobacteria.</title>
        <authorList>
            <person name="Sahin N."/>
            <person name="Ay H."/>
            <person name="Saygin H."/>
        </authorList>
    </citation>
    <scope>NUCLEOTIDE SEQUENCE [LARGE SCALE GENOMIC DNA]</scope>
    <source>
        <strain evidence="1 2">JCM 30547</strain>
    </source>
</reference>
<dbReference type="PROSITE" id="PS51318">
    <property type="entry name" value="TAT"/>
    <property type="match status" value="1"/>
</dbReference>
<gene>
    <name evidence="1" type="ORF">E1261_14315</name>
</gene>
<dbReference type="EMBL" id="SMKA01000051">
    <property type="protein sequence ID" value="TDC30027.1"/>
    <property type="molecule type" value="Genomic_DNA"/>
</dbReference>
<evidence type="ECO:0000313" key="2">
    <source>
        <dbReference type="Proteomes" id="UP000295075"/>
    </source>
</evidence>
<dbReference type="Proteomes" id="UP000295075">
    <property type="component" value="Unassembled WGS sequence"/>
</dbReference>
<dbReference type="RefSeq" id="WP_132406740.1">
    <property type="nucleotide sequence ID" value="NZ_SMKA01000051.1"/>
</dbReference>
<dbReference type="InterPro" id="IPR006311">
    <property type="entry name" value="TAT_signal"/>
</dbReference>
<comment type="caution">
    <text evidence="1">The sequence shown here is derived from an EMBL/GenBank/DDBJ whole genome shotgun (WGS) entry which is preliminary data.</text>
</comment>
<evidence type="ECO:0000313" key="1">
    <source>
        <dbReference type="EMBL" id="TDC30027.1"/>
    </source>
</evidence>
<accession>A0A4R4Q4L2</accession>
<dbReference type="AlphaFoldDB" id="A0A4R4Q4L2"/>
<keyword evidence="2" id="KW-1185">Reference proteome</keyword>
<name>A0A4R4Q4L2_9ACTN</name>
<dbReference type="SUPFAM" id="SSF89372">
    <property type="entry name" value="Fucose-specific lectin"/>
    <property type="match status" value="1"/>
</dbReference>
<sequence>MTSLNRRQFNRALVAVPAATLVGTGVGVLASRGASAAPADWNAHLLAGVPGNPGLKHQTRAGDGTWQPSWEEASTPDAALFSLSCAGISKDLHVVASVDGNTVSHCARRGSDGSWTAFRPIPLQSGPTGAPGVAVASLGKALHVFGCSERGKILYHTVRDADGNWQPSWVTLRTFGTLISQVATARVGTTIDTAVVTDGNLFHAIRASDGTWSNWGNIESAAGQIENGVLEVALAGIGSQLHVVALSSSMDAYHAIRRADGSWQRFRKVTAFANYSPYSVSAANVGGELQVAIIDWADSQQILRHNIRRADGSWTPVRSIPGTGLTGRTGNLALAGTL</sequence>